<dbReference type="AlphaFoldDB" id="A0AAE4K3M1"/>
<dbReference type="Proteomes" id="UP001180729">
    <property type="component" value="Unassembled WGS sequence"/>
</dbReference>
<organism evidence="1 2">
    <name type="scientific">Actinomyces oris</name>
    <dbReference type="NCBI Taxonomy" id="544580"/>
    <lineage>
        <taxon>Bacteria</taxon>
        <taxon>Bacillati</taxon>
        <taxon>Actinomycetota</taxon>
        <taxon>Actinomycetes</taxon>
        <taxon>Actinomycetales</taxon>
        <taxon>Actinomycetaceae</taxon>
        <taxon>Actinomyces</taxon>
    </lineage>
</organism>
<evidence type="ECO:0000313" key="1">
    <source>
        <dbReference type="EMBL" id="MDT0249248.1"/>
    </source>
</evidence>
<comment type="caution">
    <text evidence="1">The sequence shown here is derived from an EMBL/GenBank/DDBJ whole genome shotgun (WGS) entry which is preliminary data.</text>
</comment>
<reference evidence="1" key="1">
    <citation type="submission" date="2022-06" db="EMBL/GenBank/DDBJ databases">
        <title>Draft Genome Sequences of Three Actinomyces oris Strains, Isolated from Healthy Human Feces.</title>
        <authorList>
            <person name="Ye Y."/>
            <person name="Liu C."/>
            <person name="Zhao J."/>
            <person name="Xu J."/>
            <person name="Huang H."/>
            <person name="Wang B."/>
            <person name="Wei J."/>
            <person name="Jing X."/>
        </authorList>
    </citation>
    <scope>NUCLEOTIDE SEQUENCE</scope>
    <source>
        <strain evidence="1">CNGBCC1803368</strain>
    </source>
</reference>
<gene>
    <name evidence="1" type="ORF">RMW62_09160</name>
</gene>
<sequence length="203" mass="22663">MTTKFINELSPEIDISEWGKPNSVKNVDANSIANYIKETDRLDDMSSPELDGYRLTLGVYDTPSTTDLLTSLNINAGAAEIPRLIPSPSAMQTFYNSEWNGIKKLGMCSMTAMIAAFDPIVVSFHDAELNLCDPRRDSWAVPLGYYVWINDSISHIDSFTPGLQVTRLKNGTLITVPDEWPAEKVAESLLETYSQNNIRDIPR</sequence>
<name>A0AAE4K3M1_9ACTO</name>
<protein>
    <submittedName>
        <fullName evidence="1">Uncharacterized protein</fullName>
    </submittedName>
</protein>
<accession>A0AAE4K3M1</accession>
<proteinExistence type="predicted"/>
<evidence type="ECO:0000313" key="2">
    <source>
        <dbReference type="Proteomes" id="UP001180729"/>
    </source>
</evidence>
<dbReference type="RefSeq" id="WP_311372987.1">
    <property type="nucleotide sequence ID" value="NZ_JAMZMH010000010.1"/>
</dbReference>
<dbReference type="EMBL" id="JAMZMH010000010">
    <property type="protein sequence ID" value="MDT0249248.1"/>
    <property type="molecule type" value="Genomic_DNA"/>
</dbReference>